<comment type="caution">
    <text evidence="1">The sequence shown here is derived from an EMBL/GenBank/DDBJ whole genome shotgun (WGS) entry which is preliminary data.</text>
</comment>
<dbReference type="AlphaFoldDB" id="A0A6G0ZJR4"/>
<sequence>MAIAEALDFLSPQVHHHNVCPSSILVTKTGTWKLSGLEFIGLTIELGIHLDLTSFVVEVNNQSILFN</sequence>
<evidence type="ECO:0000313" key="1">
    <source>
        <dbReference type="EMBL" id="KAF0771413.1"/>
    </source>
</evidence>
<dbReference type="Gene3D" id="1.10.510.10">
    <property type="entry name" value="Transferase(Phosphotransferase) domain 1"/>
    <property type="match status" value="1"/>
</dbReference>
<dbReference type="Proteomes" id="UP000478052">
    <property type="component" value="Unassembled WGS sequence"/>
</dbReference>
<proteinExistence type="predicted"/>
<name>A0A6G0ZJR4_APHCR</name>
<evidence type="ECO:0000313" key="2">
    <source>
        <dbReference type="Proteomes" id="UP000478052"/>
    </source>
</evidence>
<organism evidence="1 2">
    <name type="scientific">Aphis craccivora</name>
    <name type="common">Cowpea aphid</name>
    <dbReference type="NCBI Taxonomy" id="307492"/>
    <lineage>
        <taxon>Eukaryota</taxon>
        <taxon>Metazoa</taxon>
        <taxon>Ecdysozoa</taxon>
        <taxon>Arthropoda</taxon>
        <taxon>Hexapoda</taxon>
        <taxon>Insecta</taxon>
        <taxon>Pterygota</taxon>
        <taxon>Neoptera</taxon>
        <taxon>Paraneoptera</taxon>
        <taxon>Hemiptera</taxon>
        <taxon>Sternorrhyncha</taxon>
        <taxon>Aphidomorpha</taxon>
        <taxon>Aphidoidea</taxon>
        <taxon>Aphididae</taxon>
        <taxon>Aphidini</taxon>
        <taxon>Aphis</taxon>
        <taxon>Aphis</taxon>
    </lineage>
</organism>
<reference evidence="1 2" key="1">
    <citation type="submission" date="2019-08" db="EMBL/GenBank/DDBJ databases">
        <title>Whole genome of Aphis craccivora.</title>
        <authorList>
            <person name="Voronova N.V."/>
            <person name="Shulinski R.S."/>
            <person name="Bandarenka Y.V."/>
            <person name="Zhorov D.G."/>
            <person name="Warner D."/>
        </authorList>
    </citation>
    <scope>NUCLEOTIDE SEQUENCE [LARGE SCALE GENOMIC DNA]</scope>
    <source>
        <strain evidence="1">180601</strain>
        <tissue evidence="1">Whole Body</tissue>
    </source>
</reference>
<dbReference type="EMBL" id="VUJU01000299">
    <property type="protein sequence ID" value="KAF0771413.1"/>
    <property type="molecule type" value="Genomic_DNA"/>
</dbReference>
<protein>
    <submittedName>
        <fullName evidence="1">SCY1-like protein 2</fullName>
    </submittedName>
</protein>
<accession>A0A6G0ZJR4</accession>
<gene>
    <name evidence="1" type="ORF">FWK35_00002580</name>
</gene>
<keyword evidence="2" id="KW-1185">Reference proteome</keyword>
<dbReference type="OrthoDB" id="79687at2759"/>